<dbReference type="Pfam" id="PF00929">
    <property type="entry name" value="RNase_T"/>
    <property type="match status" value="1"/>
</dbReference>
<dbReference type="GO" id="GO:0000175">
    <property type="term" value="F:3'-5'-RNA exonuclease activity"/>
    <property type="evidence" value="ECO:0007669"/>
    <property type="project" value="InterPro"/>
</dbReference>
<keyword evidence="2" id="KW-0378">Hydrolase</keyword>
<dbReference type="PANTHER" id="PTHR23044:SF61">
    <property type="entry name" value="3'-5' EXORIBONUCLEASE 1-RELATED"/>
    <property type="match status" value="1"/>
</dbReference>
<keyword evidence="1" id="KW-0540">Nuclease</keyword>
<name>A0A5M3N1I3_CONPW</name>
<evidence type="ECO:0000259" key="5">
    <source>
        <dbReference type="SMART" id="SM00479"/>
    </source>
</evidence>
<dbReference type="InterPro" id="IPR013520">
    <property type="entry name" value="Ribonucl_H"/>
</dbReference>
<dbReference type="InterPro" id="IPR012337">
    <property type="entry name" value="RNaseH-like_sf"/>
</dbReference>
<proteinExistence type="predicted"/>
<dbReference type="Gene3D" id="3.30.420.10">
    <property type="entry name" value="Ribonuclease H-like superfamily/Ribonuclease H"/>
    <property type="match status" value="1"/>
</dbReference>
<feature type="domain" description="Exonuclease" evidence="5">
    <location>
        <begin position="82"/>
        <end position="300"/>
    </location>
</feature>
<feature type="compositionally biased region" description="Polar residues" evidence="4">
    <location>
        <begin position="48"/>
        <end position="59"/>
    </location>
</feature>
<dbReference type="GO" id="GO:0003676">
    <property type="term" value="F:nucleic acid binding"/>
    <property type="evidence" value="ECO:0007669"/>
    <property type="project" value="InterPro"/>
</dbReference>
<evidence type="ECO:0000256" key="2">
    <source>
        <dbReference type="ARBA" id="ARBA00022801"/>
    </source>
</evidence>
<dbReference type="OrthoDB" id="448399at2759"/>
<sequence>MPMPSLYYDWLSSDTAPIDLYWQAGALLLFLTLTYRFLSSWVQTAPTVSHTPSVQSTPQPDKEETTSTNPAIDSRVKQPYDVFLVLDVEATCKQGSNFEWPNEIIEWPVCVMKWKDKSPSGKARELSVVDEFRSFVQPTWRPQLSQFCTDLTGITQDQIKDAPTFPRVLKHFSKFLAEHGLIDPKNGRPVARFCWCSDGPFDIRDFVVKQCFISKIPMPIWLKGDVMDVRRVVSMVAQPHEGSYKRNTRHSANVNYFPFNISQQLRVLGLPAFQGRLHSGIDDSRNLARIIAELARRDIRLEPNTHINPRKRWPWMGKPGQVLEAHLD</sequence>
<dbReference type="InterPro" id="IPR047201">
    <property type="entry name" value="ERI-1_3'hExo-like"/>
</dbReference>
<evidence type="ECO:0000256" key="3">
    <source>
        <dbReference type="ARBA" id="ARBA00022839"/>
    </source>
</evidence>
<gene>
    <name evidence="6" type="ORF">CONPUDRAFT_141905</name>
</gene>
<dbReference type="SUPFAM" id="SSF53098">
    <property type="entry name" value="Ribonuclease H-like"/>
    <property type="match status" value="1"/>
</dbReference>
<evidence type="ECO:0000313" key="7">
    <source>
        <dbReference type="Proteomes" id="UP000053558"/>
    </source>
</evidence>
<comment type="caution">
    <text evidence="6">The sequence shown here is derived from an EMBL/GenBank/DDBJ whole genome shotgun (WGS) entry which is preliminary data.</text>
</comment>
<dbReference type="Proteomes" id="UP000053558">
    <property type="component" value="Unassembled WGS sequence"/>
</dbReference>
<organism evidence="6 7">
    <name type="scientific">Coniophora puteana (strain RWD-64-598)</name>
    <name type="common">Brown rot fungus</name>
    <dbReference type="NCBI Taxonomy" id="741705"/>
    <lineage>
        <taxon>Eukaryota</taxon>
        <taxon>Fungi</taxon>
        <taxon>Dikarya</taxon>
        <taxon>Basidiomycota</taxon>
        <taxon>Agaricomycotina</taxon>
        <taxon>Agaricomycetes</taxon>
        <taxon>Agaricomycetidae</taxon>
        <taxon>Boletales</taxon>
        <taxon>Coniophorineae</taxon>
        <taxon>Coniophoraceae</taxon>
        <taxon>Coniophora</taxon>
    </lineage>
</organism>
<dbReference type="CDD" id="cd06133">
    <property type="entry name" value="ERI-1_3'hExo_like"/>
    <property type="match status" value="1"/>
</dbReference>
<keyword evidence="3" id="KW-0269">Exonuclease</keyword>
<dbReference type="InterPro" id="IPR051274">
    <property type="entry name" value="3-5_Exoribonuclease"/>
</dbReference>
<dbReference type="RefSeq" id="XP_007764792.1">
    <property type="nucleotide sequence ID" value="XM_007766602.1"/>
</dbReference>
<dbReference type="KEGG" id="cput:CONPUDRAFT_141905"/>
<dbReference type="SMART" id="SM00479">
    <property type="entry name" value="EXOIII"/>
    <property type="match status" value="1"/>
</dbReference>
<keyword evidence="7" id="KW-1185">Reference proteome</keyword>
<accession>A0A5M3N1I3</accession>
<dbReference type="GeneID" id="19201675"/>
<feature type="region of interest" description="Disordered" evidence="4">
    <location>
        <begin position="48"/>
        <end position="71"/>
    </location>
</feature>
<dbReference type="AlphaFoldDB" id="A0A5M3N1I3"/>
<dbReference type="EMBL" id="JH711574">
    <property type="protein sequence ID" value="EIW85249.1"/>
    <property type="molecule type" value="Genomic_DNA"/>
</dbReference>
<protein>
    <recommendedName>
        <fullName evidence="5">Exonuclease domain-containing protein</fullName>
    </recommendedName>
</protein>
<dbReference type="InterPro" id="IPR036397">
    <property type="entry name" value="RNaseH_sf"/>
</dbReference>
<evidence type="ECO:0000256" key="4">
    <source>
        <dbReference type="SAM" id="MobiDB-lite"/>
    </source>
</evidence>
<evidence type="ECO:0000256" key="1">
    <source>
        <dbReference type="ARBA" id="ARBA00022722"/>
    </source>
</evidence>
<dbReference type="PANTHER" id="PTHR23044">
    <property type="entry name" value="3'-5' EXONUCLEASE ERI1-RELATED"/>
    <property type="match status" value="1"/>
</dbReference>
<dbReference type="OMA" id="FNYANEI"/>
<evidence type="ECO:0000313" key="6">
    <source>
        <dbReference type="EMBL" id="EIW85249.1"/>
    </source>
</evidence>
<reference evidence="7" key="1">
    <citation type="journal article" date="2012" name="Science">
        <title>The Paleozoic origin of enzymatic lignin decomposition reconstructed from 31 fungal genomes.</title>
        <authorList>
            <person name="Floudas D."/>
            <person name="Binder M."/>
            <person name="Riley R."/>
            <person name="Barry K."/>
            <person name="Blanchette R.A."/>
            <person name="Henrissat B."/>
            <person name="Martinez A.T."/>
            <person name="Otillar R."/>
            <person name="Spatafora J.W."/>
            <person name="Yadav J.S."/>
            <person name="Aerts A."/>
            <person name="Benoit I."/>
            <person name="Boyd A."/>
            <person name="Carlson A."/>
            <person name="Copeland A."/>
            <person name="Coutinho P.M."/>
            <person name="de Vries R.P."/>
            <person name="Ferreira P."/>
            <person name="Findley K."/>
            <person name="Foster B."/>
            <person name="Gaskell J."/>
            <person name="Glotzer D."/>
            <person name="Gorecki P."/>
            <person name="Heitman J."/>
            <person name="Hesse C."/>
            <person name="Hori C."/>
            <person name="Igarashi K."/>
            <person name="Jurgens J.A."/>
            <person name="Kallen N."/>
            <person name="Kersten P."/>
            <person name="Kohler A."/>
            <person name="Kuees U."/>
            <person name="Kumar T.K.A."/>
            <person name="Kuo A."/>
            <person name="LaButti K."/>
            <person name="Larrondo L.F."/>
            <person name="Lindquist E."/>
            <person name="Ling A."/>
            <person name="Lombard V."/>
            <person name="Lucas S."/>
            <person name="Lundell T."/>
            <person name="Martin R."/>
            <person name="McLaughlin D.J."/>
            <person name="Morgenstern I."/>
            <person name="Morin E."/>
            <person name="Murat C."/>
            <person name="Nagy L.G."/>
            <person name="Nolan M."/>
            <person name="Ohm R.A."/>
            <person name="Patyshakuliyeva A."/>
            <person name="Rokas A."/>
            <person name="Ruiz-Duenas F.J."/>
            <person name="Sabat G."/>
            <person name="Salamov A."/>
            <person name="Samejima M."/>
            <person name="Schmutz J."/>
            <person name="Slot J.C."/>
            <person name="St John F."/>
            <person name="Stenlid J."/>
            <person name="Sun H."/>
            <person name="Sun S."/>
            <person name="Syed K."/>
            <person name="Tsang A."/>
            <person name="Wiebenga A."/>
            <person name="Young D."/>
            <person name="Pisabarro A."/>
            <person name="Eastwood D.C."/>
            <person name="Martin F."/>
            <person name="Cullen D."/>
            <person name="Grigoriev I.V."/>
            <person name="Hibbett D.S."/>
        </authorList>
    </citation>
    <scope>NUCLEOTIDE SEQUENCE [LARGE SCALE GENOMIC DNA]</scope>
    <source>
        <strain evidence="7">RWD-64-598 SS2</strain>
    </source>
</reference>